<dbReference type="AlphaFoldDB" id="A0A975BBJ6"/>
<organism evidence="1 2">
    <name type="scientific">Desulfonema limicola</name>
    <dbReference type="NCBI Taxonomy" id="45656"/>
    <lineage>
        <taxon>Bacteria</taxon>
        <taxon>Pseudomonadati</taxon>
        <taxon>Thermodesulfobacteriota</taxon>
        <taxon>Desulfobacteria</taxon>
        <taxon>Desulfobacterales</taxon>
        <taxon>Desulfococcaceae</taxon>
        <taxon>Desulfonema</taxon>
    </lineage>
</organism>
<dbReference type="KEGG" id="dli:dnl_45970"/>
<proteinExistence type="predicted"/>
<name>A0A975BBJ6_9BACT</name>
<keyword evidence="2" id="KW-1185">Reference proteome</keyword>
<protein>
    <submittedName>
        <fullName evidence="1">Uncharacterized protein</fullName>
    </submittedName>
</protein>
<gene>
    <name evidence="1" type="ORF">dnl_45970</name>
</gene>
<accession>A0A975BBJ6</accession>
<dbReference type="Proteomes" id="UP000663720">
    <property type="component" value="Chromosome"/>
</dbReference>
<evidence type="ECO:0000313" key="1">
    <source>
        <dbReference type="EMBL" id="QTA82224.1"/>
    </source>
</evidence>
<sequence>MEWLEIIKVQGAATGYNGADTELLKQIAQGMKSKGLKSVRVYAHASVSNDLMITLTWNQDCSRSLGSDLAHNLARELKQHGLVDHSVWFERLPD</sequence>
<dbReference type="RefSeq" id="WP_207688179.1">
    <property type="nucleotide sequence ID" value="NZ_CP061799.1"/>
</dbReference>
<evidence type="ECO:0000313" key="2">
    <source>
        <dbReference type="Proteomes" id="UP000663720"/>
    </source>
</evidence>
<reference evidence="1" key="1">
    <citation type="journal article" date="2021" name="Microb. Physiol.">
        <title>Proteogenomic Insights into the Physiology of Marine, Sulfate-Reducing, Filamentous Desulfonema limicola and Desulfonema magnum.</title>
        <authorList>
            <person name="Schnaars V."/>
            <person name="Wohlbrand L."/>
            <person name="Scheve S."/>
            <person name="Hinrichs C."/>
            <person name="Reinhardt R."/>
            <person name="Rabus R."/>
        </authorList>
    </citation>
    <scope>NUCLEOTIDE SEQUENCE</scope>
    <source>
        <strain evidence="1">5ac10</strain>
    </source>
</reference>
<dbReference type="EMBL" id="CP061799">
    <property type="protein sequence ID" value="QTA82224.1"/>
    <property type="molecule type" value="Genomic_DNA"/>
</dbReference>